<dbReference type="SMART" id="SM00642">
    <property type="entry name" value="Aamy"/>
    <property type="match status" value="1"/>
</dbReference>
<dbReference type="PANTHER" id="PTHR47786">
    <property type="entry name" value="ALPHA-1,4-GLUCAN:MALTOSE-1-PHOSPHATE MALTOSYLTRANSFERASE"/>
    <property type="match status" value="1"/>
</dbReference>
<evidence type="ECO:0000313" key="2">
    <source>
        <dbReference type="EMBL" id="AWG25079.1"/>
    </source>
</evidence>
<proteinExistence type="predicted"/>
<sequence length="453" mass="51914">MIKHTLIAALLIATLSSCKKEATTGKDEEKTTAFVPYTHDKAENAVIYEANIRQYSPEGTFEAFTKDIPKLKELGVKVLWVMPVYPIGEKNRKEGLGSYYSIRDYRGINPEFGTKEDFKKLIATAHENGIYVIMDWVANHTAWDHPWITEHPDYYVKDKKGNLVSPYDWTDVAELDYANPEVRKAMVSEMSYWVTDFNIDGFRCDMAHEVPTDFWNDAVGKIAPGKTLFMLGETENADLLEKAFDVVYGWELHHITNDIAQGKKNVKAYDDYIRKNDSLLQPDDFKMNFTSNHDENTWSGTEYERMGDAVELFAALTYMTPGMPLIYNGQEYDSKVRLKFFEKDQITHDKGKMYPVYEKLGKLKNENPALNGGKKAAAYKRIATSSDLNVLAFNRSKDNQEVLFIGNLTKAAQSFTVPVSGVYLDYMKGTKVTLSQDQKYTYQPWEYKILVKQ</sequence>
<dbReference type="SUPFAM" id="SSF51011">
    <property type="entry name" value="Glycosyl hydrolase domain"/>
    <property type="match status" value="1"/>
</dbReference>
<dbReference type="InterPro" id="IPR013780">
    <property type="entry name" value="Glyco_hydro_b"/>
</dbReference>
<dbReference type="SUPFAM" id="SSF51445">
    <property type="entry name" value="(Trans)glycosidases"/>
    <property type="match status" value="1"/>
</dbReference>
<dbReference type="EMBL" id="CP020919">
    <property type="protein sequence ID" value="AWG25079.1"/>
    <property type="molecule type" value="Genomic_DNA"/>
</dbReference>
<dbReference type="AlphaFoldDB" id="A0A2S1LMY6"/>
<dbReference type="Pfam" id="PF00128">
    <property type="entry name" value="Alpha-amylase"/>
    <property type="match status" value="2"/>
</dbReference>
<dbReference type="Proteomes" id="UP000244677">
    <property type="component" value="Chromosome"/>
</dbReference>
<dbReference type="KEGG" id="fki:FK004_07445"/>
<dbReference type="RefSeq" id="WP_108736683.1">
    <property type="nucleotide sequence ID" value="NZ_CP020919.1"/>
</dbReference>
<dbReference type="Gene3D" id="2.60.40.1180">
    <property type="entry name" value="Golgi alpha-mannosidase II"/>
    <property type="match status" value="1"/>
</dbReference>
<gene>
    <name evidence="2" type="ORF">FK004_07445</name>
</gene>
<dbReference type="InterPro" id="IPR006047">
    <property type="entry name" value="GH13_cat_dom"/>
</dbReference>
<dbReference type="CDD" id="cd11313">
    <property type="entry name" value="AmyAc_arch_bac_AmyA"/>
    <property type="match status" value="1"/>
</dbReference>
<dbReference type="OrthoDB" id="9805159at2"/>
<evidence type="ECO:0000259" key="1">
    <source>
        <dbReference type="SMART" id="SM00642"/>
    </source>
</evidence>
<keyword evidence="3" id="KW-1185">Reference proteome</keyword>
<feature type="domain" description="Glycosyl hydrolase family 13 catalytic" evidence="1">
    <location>
        <begin position="32"/>
        <end position="364"/>
    </location>
</feature>
<reference evidence="2 3" key="1">
    <citation type="submission" date="2017-04" db="EMBL/GenBank/DDBJ databases">
        <title>Complete genome sequence of Flavobacterium kingsejong AJ004.</title>
        <authorList>
            <person name="Lee P.C."/>
        </authorList>
    </citation>
    <scope>NUCLEOTIDE SEQUENCE [LARGE SCALE GENOMIC DNA]</scope>
    <source>
        <strain evidence="2 3">AJ004</strain>
    </source>
</reference>
<accession>A0A2S1LMY6</accession>
<dbReference type="Gene3D" id="3.20.20.80">
    <property type="entry name" value="Glycosidases"/>
    <property type="match status" value="1"/>
</dbReference>
<dbReference type="GO" id="GO:0016829">
    <property type="term" value="F:lyase activity"/>
    <property type="evidence" value="ECO:0007669"/>
    <property type="project" value="UniProtKB-KW"/>
</dbReference>
<protein>
    <submittedName>
        <fullName evidence="2">Alpha-amlyase</fullName>
    </submittedName>
</protein>
<dbReference type="GO" id="GO:0005975">
    <property type="term" value="P:carbohydrate metabolic process"/>
    <property type="evidence" value="ECO:0007669"/>
    <property type="project" value="InterPro"/>
</dbReference>
<dbReference type="PANTHER" id="PTHR47786:SF2">
    <property type="entry name" value="GLYCOSYL HYDROLASE FAMILY 13 CATALYTIC DOMAIN-CONTAINING PROTEIN"/>
    <property type="match status" value="1"/>
</dbReference>
<keyword evidence="2" id="KW-0456">Lyase</keyword>
<evidence type="ECO:0000313" key="3">
    <source>
        <dbReference type="Proteomes" id="UP000244677"/>
    </source>
</evidence>
<name>A0A2S1LMY6_9FLAO</name>
<dbReference type="PROSITE" id="PS51257">
    <property type="entry name" value="PROKAR_LIPOPROTEIN"/>
    <property type="match status" value="1"/>
</dbReference>
<organism evidence="2 3">
    <name type="scientific">Flavobacterium kingsejongi</name>
    <dbReference type="NCBI Taxonomy" id="1678728"/>
    <lineage>
        <taxon>Bacteria</taxon>
        <taxon>Pseudomonadati</taxon>
        <taxon>Bacteroidota</taxon>
        <taxon>Flavobacteriia</taxon>
        <taxon>Flavobacteriales</taxon>
        <taxon>Flavobacteriaceae</taxon>
        <taxon>Flavobacterium</taxon>
    </lineage>
</organism>
<dbReference type="InterPro" id="IPR017853">
    <property type="entry name" value="GH"/>
</dbReference>